<sequence>MEEAEKIVKDEKAVMEGDKCEEGGKRIKRRRREVTGCAKSQHCFLPQLLTSSRAQCNPPPQLVLTLKPSGLYPKPLELFILLAIVLNYLCFW</sequence>
<protein>
    <submittedName>
        <fullName evidence="1">Uncharacterized protein</fullName>
    </submittedName>
</protein>
<name>A0AAE1B663_9GAST</name>
<organism evidence="1 2">
    <name type="scientific">Elysia crispata</name>
    <name type="common">lettuce slug</name>
    <dbReference type="NCBI Taxonomy" id="231223"/>
    <lineage>
        <taxon>Eukaryota</taxon>
        <taxon>Metazoa</taxon>
        <taxon>Spiralia</taxon>
        <taxon>Lophotrochozoa</taxon>
        <taxon>Mollusca</taxon>
        <taxon>Gastropoda</taxon>
        <taxon>Heterobranchia</taxon>
        <taxon>Euthyneura</taxon>
        <taxon>Panpulmonata</taxon>
        <taxon>Sacoglossa</taxon>
        <taxon>Placobranchoidea</taxon>
        <taxon>Plakobranchidae</taxon>
        <taxon>Elysia</taxon>
    </lineage>
</organism>
<gene>
    <name evidence="1" type="ORF">RRG08_014255</name>
</gene>
<proteinExistence type="predicted"/>
<reference evidence="1" key="1">
    <citation type="journal article" date="2023" name="G3 (Bethesda)">
        <title>A reference genome for the long-term kleptoplast-retaining sea slug Elysia crispata morphotype clarki.</title>
        <authorList>
            <person name="Eastman K.E."/>
            <person name="Pendleton A.L."/>
            <person name="Shaikh M.A."/>
            <person name="Suttiyut T."/>
            <person name="Ogas R."/>
            <person name="Tomko P."/>
            <person name="Gavelis G."/>
            <person name="Widhalm J.R."/>
            <person name="Wisecaver J.H."/>
        </authorList>
    </citation>
    <scope>NUCLEOTIDE SEQUENCE</scope>
    <source>
        <strain evidence="1">ECLA1</strain>
    </source>
</reference>
<dbReference type="EMBL" id="JAWDGP010000434">
    <property type="protein sequence ID" value="KAK3800589.1"/>
    <property type="molecule type" value="Genomic_DNA"/>
</dbReference>
<evidence type="ECO:0000313" key="2">
    <source>
        <dbReference type="Proteomes" id="UP001283361"/>
    </source>
</evidence>
<dbReference type="AlphaFoldDB" id="A0AAE1B663"/>
<dbReference type="Proteomes" id="UP001283361">
    <property type="component" value="Unassembled WGS sequence"/>
</dbReference>
<keyword evidence="2" id="KW-1185">Reference proteome</keyword>
<accession>A0AAE1B663</accession>
<evidence type="ECO:0000313" key="1">
    <source>
        <dbReference type="EMBL" id="KAK3800589.1"/>
    </source>
</evidence>
<comment type="caution">
    <text evidence="1">The sequence shown here is derived from an EMBL/GenBank/DDBJ whole genome shotgun (WGS) entry which is preliminary data.</text>
</comment>